<dbReference type="SUPFAM" id="SSF53098">
    <property type="entry name" value="Ribonuclease H-like"/>
    <property type="match status" value="1"/>
</dbReference>
<evidence type="ECO:0000256" key="4">
    <source>
        <dbReference type="ARBA" id="ARBA00022801"/>
    </source>
</evidence>
<feature type="compositionally biased region" description="Polar residues" evidence="8">
    <location>
        <begin position="168"/>
        <end position="184"/>
    </location>
</feature>
<sequence length="310" mass="34494">MKSLLSKSSRPIFLSTLVLFDVETTGLPSANFKPEITELCMLASSRFNLETATEEPRVENKLTLCFNPTRTISSIASKISGLNADNLFHQKDFDSSAVDLIQLFLNRLDSPVCLIAHNGLRFDFPLLKAQIMSVKGKNYNLNDCTNAPIICTDTLHLFREFASQLSGTNSDDSGFISTDDQSASPVPISHSSPKKLANTTTTTTTNKHSFHLADVYERVFGEKHKNAHSAEGDCRAMLRLIQYLGSPAIDWLQSHYQNFNSLAPMYTLPASNSSRLSLSSSIFPYQRTTQSYLDSRVDNTTSLFDDLQLE</sequence>
<dbReference type="PANTHER" id="PTHR13058">
    <property type="entry name" value="THREE PRIME REPAIR EXONUCLEASE 1, 2"/>
    <property type="match status" value="1"/>
</dbReference>
<reference evidence="10" key="1">
    <citation type="submission" date="2022-06" db="EMBL/GenBank/DDBJ databases">
        <authorList>
            <person name="Berger JAMES D."/>
            <person name="Berger JAMES D."/>
        </authorList>
    </citation>
    <scope>NUCLEOTIDE SEQUENCE [LARGE SCALE GENOMIC DNA]</scope>
</reference>
<dbReference type="Gene3D" id="3.30.420.10">
    <property type="entry name" value="Ribonuclease H-like superfamily/Ribonuclease H"/>
    <property type="match status" value="1"/>
</dbReference>
<dbReference type="Proteomes" id="UP000050795">
    <property type="component" value="Unassembled WGS sequence"/>
</dbReference>
<dbReference type="WBParaSite" id="TREG1_68970.2">
    <property type="protein sequence ID" value="TREG1_68970.2"/>
    <property type="gene ID" value="TREG1_68970"/>
</dbReference>
<dbReference type="GO" id="GO:0046872">
    <property type="term" value="F:metal ion binding"/>
    <property type="evidence" value="ECO:0007669"/>
    <property type="project" value="UniProtKB-KW"/>
</dbReference>
<protein>
    <submittedName>
        <fullName evidence="11">Exonuclease domain-containing protein</fullName>
    </submittedName>
</protein>
<keyword evidence="10" id="KW-1185">Reference proteome</keyword>
<feature type="domain" description="Exonuclease" evidence="9">
    <location>
        <begin position="16"/>
        <end position="250"/>
    </location>
</feature>
<keyword evidence="3" id="KW-0479">Metal-binding</keyword>
<dbReference type="GO" id="GO:0003676">
    <property type="term" value="F:nucleic acid binding"/>
    <property type="evidence" value="ECO:0007669"/>
    <property type="project" value="InterPro"/>
</dbReference>
<dbReference type="InterPro" id="IPR012337">
    <property type="entry name" value="RNaseH-like_sf"/>
</dbReference>
<dbReference type="InterPro" id="IPR040393">
    <property type="entry name" value="TREX1/2"/>
</dbReference>
<keyword evidence="5" id="KW-0269">Exonuclease</keyword>
<comment type="similarity">
    <text evidence="7">Belongs to the exonuclease superfamily. TREX family.</text>
</comment>
<dbReference type="SMART" id="SM00479">
    <property type="entry name" value="EXOIII"/>
    <property type="match status" value="1"/>
</dbReference>
<reference evidence="11" key="2">
    <citation type="submission" date="2023-11" db="UniProtKB">
        <authorList>
            <consortium name="WormBaseParasite"/>
        </authorList>
    </citation>
    <scope>IDENTIFICATION</scope>
</reference>
<evidence type="ECO:0000256" key="6">
    <source>
        <dbReference type="ARBA" id="ARBA00022842"/>
    </source>
</evidence>
<evidence type="ECO:0000259" key="9">
    <source>
        <dbReference type="SMART" id="SM00479"/>
    </source>
</evidence>
<dbReference type="GO" id="GO:0005737">
    <property type="term" value="C:cytoplasm"/>
    <property type="evidence" value="ECO:0007669"/>
    <property type="project" value="TreeGrafter"/>
</dbReference>
<dbReference type="InterPro" id="IPR013520">
    <property type="entry name" value="Ribonucl_H"/>
</dbReference>
<name>A0AA85KCP8_TRIRE</name>
<evidence type="ECO:0000256" key="5">
    <source>
        <dbReference type="ARBA" id="ARBA00022839"/>
    </source>
</evidence>
<comment type="cofactor">
    <cofactor evidence="1">
        <name>Mg(2+)</name>
        <dbReference type="ChEBI" id="CHEBI:18420"/>
    </cofactor>
</comment>
<dbReference type="InterPro" id="IPR036397">
    <property type="entry name" value="RNaseH_sf"/>
</dbReference>
<keyword evidence="6" id="KW-0460">Magnesium</keyword>
<keyword evidence="4" id="KW-0378">Hydrolase</keyword>
<accession>A0AA85KCP8</accession>
<dbReference type="PANTHER" id="PTHR13058:SF19">
    <property type="entry name" value="LD40940P"/>
    <property type="match status" value="1"/>
</dbReference>
<evidence type="ECO:0000256" key="1">
    <source>
        <dbReference type="ARBA" id="ARBA00001946"/>
    </source>
</evidence>
<evidence type="ECO:0000313" key="11">
    <source>
        <dbReference type="WBParaSite" id="TREG1_68970.2"/>
    </source>
</evidence>
<evidence type="ECO:0000256" key="3">
    <source>
        <dbReference type="ARBA" id="ARBA00022723"/>
    </source>
</evidence>
<keyword evidence="2" id="KW-0540">Nuclease</keyword>
<dbReference type="GO" id="GO:0008296">
    <property type="term" value="F:3'-5'-DNA exonuclease activity"/>
    <property type="evidence" value="ECO:0007669"/>
    <property type="project" value="TreeGrafter"/>
</dbReference>
<dbReference type="GO" id="GO:0006308">
    <property type="term" value="P:DNA catabolic process"/>
    <property type="evidence" value="ECO:0007669"/>
    <property type="project" value="TreeGrafter"/>
</dbReference>
<dbReference type="AlphaFoldDB" id="A0AA85KCP8"/>
<proteinExistence type="inferred from homology"/>
<organism evidence="10 11">
    <name type="scientific">Trichobilharzia regenti</name>
    <name type="common">Nasal bird schistosome</name>
    <dbReference type="NCBI Taxonomy" id="157069"/>
    <lineage>
        <taxon>Eukaryota</taxon>
        <taxon>Metazoa</taxon>
        <taxon>Spiralia</taxon>
        <taxon>Lophotrochozoa</taxon>
        <taxon>Platyhelminthes</taxon>
        <taxon>Trematoda</taxon>
        <taxon>Digenea</taxon>
        <taxon>Strigeidida</taxon>
        <taxon>Schistosomatoidea</taxon>
        <taxon>Schistosomatidae</taxon>
        <taxon>Trichobilharzia</taxon>
    </lineage>
</organism>
<evidence type="ECO:0000313" key="10">
    <source>
        <dbReference type="Proteomes" id="UP000050795"/>
    </source>
</evidence>
<feature type="region of interest" description="Disordered" evidence="8">
    <location>
        <begin position="168"/>
        <end position="203"/>
    </location>
</feature>
<evidence type="ECO:0000256" key="7">
    <source>
        <dbReference type="ARBA" id="ARBA00025769"/>
    </source>
</evidence>
<evidence type="ECO:0000256" key="2">
    <source>
        <dbReference type="ARBA" id="ARBA00022722"/>
    </source>
</evidence>
<evidence type="ECO:0000256" key="8">
    <source>
        <dbReference type="SAM" id="MobiDB-lite"/>
    </source>
</evidence>